<dbReference type="InterPro" id="IPR036188">
    <property type="entry name" value="FAD/NAD-bd_sf"/>
</dbReference>
<accession>A0A2G4EXS8</accession>
<keyword evidence="4" id="KW-0408">Iron</keyword>
<dbReference type="EMBL" id="NXIB02000107">
    <property type="protein sequence ID" value="PHX54344.1"/>
    <property type="molecule type" value="Genomic_DNA"/>
</dbReference>
<dbReference type="Proteomes" id="UP000226442">
    <property type="component" value="Unassembled WGS sequence"/>
</dbReference>
<dbReference type="AlphaFoldDB" id="A0A2G4EXS8"/>
<dbReference type="GO" id="GO:0051539">
    <property type="term" value="F:4 iron, 4 sulfur cluster binding"/>
    <property type="evidence" value="ECO:0007669"/>
    <property type="project" value="UniProtKB-KW"/>
</dbReference>
<keyword evidence="7" id="KW-1185">Reference proteome</keyword>
<protein>
    <submittedName>
        <fullName evidence="6">FAD-dependent oxidoreductase</fullName>
    </submittedName>
</protein>
<dbReference type="SUPFAM" id="SSF51905">
    <property type="entry name" value="FAD/NAD(P)-binding domain"/>
    <property type="match status" value="1"/>
</dbReference>
<organism evidence="6 7">
    <name type="scientific">Tychonema bourrellyi FEM_GT703</name>
    <dbReference type="NCBI Taxonomy" id="2040638"/>
    <lineage>
        <taxon>Bacteria</taxon>
        <taxon>Bacillati</taxon>
        <taxon>Cyanobacteriota</taxon>
        <taxon>Cyanophyceae</taxon>
        <taxon>Oscillatoriophycideae</taxon>
        <taxon>Oscillatoriales</taxon>
        <taxon>Microcoleaceae</taxon>
        <taxon>Tychonema</taxon>
    </lineage>
</organism>
<keyword evidence="3" id="KW-0560">Oxidoreductase</keyword>
<keyword evidence="2" id="KW-0479">Metal-binding</keyword>
<evidence type="ECO:0000256" key="1">
    <source>
        <dbReference type="ARBA" id="ARBA00022485"/>
    </source>
</evidence>
<dbReference type="Pfam" id="PF12831">
    <property type="entry name" value="FAD_oxidored"/>
    <property type="match status" value="1"/>
</dbReference>
<evidence type="ECO:0000313" key="6">
    <source>
        <dbReference type="EMBL" id="PHX54344.1"/>
    </source>
</evidence>
<evidence type="ECO:0000256" key="4">
    <source>
        <dbReference type="ARBA" id="ARBA00023004"/>
    </source>
</evidence>
<comment type="caution">
    <text evidence="6">The sequence shown here is derived from an EMBL/GenBank/DDBJ whole genome shotgun (WGS) entry which is preliminary data.</text>
</comment>
<dbReference type="PANTHER" id="PTHR43498:SF1">
    <property type="entry name" value="COB--COM HETERODISULFIDE REDUCTASE IRON-SULFUR SUBUNIT A"/>
    <property type="match status" value="1"/>
</dbReference>
<name>A0A2G4EXS8_9CYAN</name>
<evidence type="ECO:0000256" key="3">
    <source>
        <dbReference type="ARBA" id="ARBA00023002"/>
    </source>
</evidence>
<sequence>MVSDVSSYDVICFGDEVPGVLAVISAAREYLRRTNRYPRILLMSKGSLQEGIGGHLVRGRLAYLDRSQISPELQKSLGLDTFGSPAAIYKEFLQKSGVMGIALDPEKAHAALKEMLFQANIALLSKVEIKSVSKQGQKIASITTSKGTIYTGKQFIDATVNGELAQAAGVKKLKGFETFGLPYSELPVTLVFETAGLSTRRLKELDYTYLKRFTNIADSENQKFLLHAAGMDAKLAEELRMEMLDTRGNLKTLWAGNDYIDVRSPALPVSYHSFRGTRLLFPQTSAILDEGNIAILPGEKLSWNALLFAVNSTEAETLARSGGKPTARMLQEMSSVVTWLKSLGATSVIPASELYIRHAGNITGVVEPLTGAQMLFGGVPANEALATFSYHFDVRGGIIGIGEKANSQGWFKSLSFKPPTFNIGIRHALVKNVPNLAVVSPCSGFEGLACSVGRIVEFNAAVGQGVGIAAIIAILNNKNLADVSNREVRQVLATTGQLPKIFGVANNSEGTLLAQFEGLFDSSYIA</sequence>
<proteinExistence type="predicted"/>
<dbReference type="GO" id="GO:0016491">
    <property type="term" value="F:oxidoreductase activity"/>
    <property type="evidence" value="ECO:0007669"/>
    <property type="project" value="UniProtKB-KW"/>
</dbReference>
<dbReference type="InterPro" id="IPR039650">
    <property type="entry name" value="HdrA-like"/>
</dbReference>
<dbReference type="GO" id="GO:0046872">
    <property type="term" value="F:metal ion binding"/>
    <property type="evidence" value="ECO:0007669"/>
    <property type="project" value="UniProtKB-KW"/>
</dbReference>
<dbReference type="OrthoDB" id="501813at2"/>
<evidence type="ECO:0000313" key="7">
    <source>
        <dbReference type="Proteomes" id="UP000226442"/>
    </source>
</evidence>
<keyword evidence="1" id="KW-0004">4Fe-4S</keyword>
<reference evidence="6" key="1">
    <citation type="submission" date="2017-10" db="EMBL/GenBank/DDBJ databases">
        <title>Draft genome sequence of the planktic cyanobacteria Tychonema bourrellyi isolated from alpine lentic freshwater.</title>
        <authorList>
            <person name="Tett A."/>
            <person name="Armanini F."/>
            <person name="Asnicar F."/>
            <person name="Boscaini A."/>
            <person name="Pasolli E."/>
            <person name="Zolfo M."/>
            <person name="Donati C."/>
            <person name="Salmaso N."/>
            <person name="Segata N."/>
        </authorList>
    </citation>
    <scope>NUCLEOTIDE SEQUENCE</scope>
    <source>
        <strain evidence="6">FEM_GT703</strain>
    </source>
</reference>
<dbReference type="PANTHER" id="PTHR43498">
    <property type="entry name" value="FERREDOXIN:COB-COM HETERODISULFIDE REDUCTASE SUBUNIT A"/>
    <property type="match status" value="1"/>
</dbReference>
<gene>
    <name evidence="6" type="ORF">CP500_016670</name>
</gene>
<keyword evidence="5" id="KW-0411">Iron-sulfur</keyword>
<evidence type="ECO:0000256" key="2">
    <source>
        <dbReference type="ARBA" id="ARBA00022723"/>
    </source>
</evidence>
<dbReference type="RefSeq" id="WP_096830629.1">
    <property type="nucleotide sequence ID" value="NZ_NXIB02000107.1"/>
</dbReference>
<evidence type="ECO:0000256" key="5">
    <source>
        <dbReference type="ARBA" id="ARBA00023014"/>
    </source>
</evidence>